<dbReference type="PANTHER" id="PTHR45648:SF13">
    <property type="entry name" value="OS02G0290900 PROTEIN"/>
    <property type="match status" value="1"/>
</dbReference>
<dbReference type="GO" id="GO:0016042">
    <property type="term" value="P:lipid catabolic process"/>
    <property type="evidence" value="ECO:0007669"/>
    <property type="project" value="UniProtKB-KW"/>
</dbReference>
<dbReference type="Gene3D" id="3.40.50.1110">
    <property type="entry name" value="SGNH hydrolase"/>
    <property type="match status" value="1"/>
</dbReference>
<keyword evidence="2" id="KW-0378">Hydrolase</keyword>
<keyword evidence="3" id="KW-0442">Lipid degradation</keyword>
<dbReference type="InterPro" id="IPR051058">
    <property type="entry name" value="GDSL_Est/Lipase"/>
</dbReference>
<dbReference type="Pfam" id="PF00657">
    <property type="entry name" value="Lipase_GDSL"/>
    <property type="match status" value="1"/>
</dbReference>
<dbReference type="Proteomes" id="UP000639772">
    <property type="component" value="Unassembled WGS sequence"/>
</dbReference>
<evidence type="ECO:0000313" key="4">
    <source>
        <dbReference type="EMBL" id="KAG0446805.1"/>
    </source>
</evidence>
<evidence type="ECO:0000256" key="1">
    <source>
        <dbReference type="ARBA" id="ARBA00008668"/>
    </source>
</evidence>
<dbReference type="GO" id="GO:0016788">
    <property type="term" value="F:hydrolase activity, acting on ester bonds"/>
    <property type="evidence" value="ECO:0007669"/>
    <property type="project" value="InterPro"/>
</dbReference>
<name>A0A835P6M6_VANPL</name>
<organism evidence="4 5">
    <name type="scientific">Vanilla planifolia</name>
    <name type="common">Vanilla</name>
    <dbReference type="NCBI Taxonomy" id="51239"/>
    <lineage>
        <taxon>Eukaryota</taxon>
        <taxon>Viridiplantae</taxon>
        <taxon>Streptophyta</taxon>
        <taxon>Embryophyta</taxon>
        <taxon>Tracheophyta</taxon>
        <taxon>Spermatophyta</taxon>
        <taxon>Magnoliopsida</taxon>
        <taxon>Liliopsida</taxon>
        <taxon>Asparagales</taxon>
        <taxon>Orchidaceae</taxon>
        <taxon>Vanilloideae</taxon>
        <taxon>Vanilleae</taxon>
        <taxon>Vanilla</taxon>
    </lineage>
</organism>
<comment type="caution">
    <text evidence="4">The sequence shown here is derived from an EMBL/GenBank/DDBJ whole genome shotgun (WGS) entry which is preliminary data.</text>
</comment>
<gene>
    <name evidence="4" type="ORF">HPP92_028643</name>
</gene>
<proteinExistence type="inferred from homology"/>
<comment type="similarity">
    <text evidence="1">Belongs to the 'GDSL' lipolytic enzyme family.</text>
</comment>
<keyword evidence="3" id="KW-0443">Lipid metabolism</keyword>
<dbReference type="OrthoDB" id="1600564at2759"/>
<dbReference type="AlphaFoldDB" id="A0A835P6M6"/>
<reference evidence="4 5" key="1">
    <citation type="journal article" date="2020" name="Nat. Food">
        <title>A phased Vanilla planifolia genome enables genetic improvement of flavour and production.</title>
        <authorList>
            <person name="Hasing T."/>
            <person name="Tang H."/>
            <person name="Brym M."/>
            <person name="Khazi F."/>
            <person name="Huang T."/>
            <person name="Chambers A.H."/>
        </authorList>
    </citation>
    <scope>NUCLEOTIDE SEQUENCE [LARGE SCALE GENOMIC DNA]</scope>
    <source>
        <tissue evidence="4">Leaf</tissue>
    </source>
</reference>
<dbReference type="InterPro" id="IPR036514">
    <property type="entry name" value="SGNH_hydro_sf"/>
</dbReference>
<sequence>MLPAYKMYKPSEFNRLLVGTVQQELKVFPVLFSSFFSSSSSWLLVNSLDGWQNLYNGNVRKMVVMGLAPIGCTLTICGNMGVTMECVEFINNVVVDFNSAMKNVVNELNKDLPDAKLAFCDAFKASMDIFANHDRYGFVTTTKACCGLGNTEDGSCA</sequence>
<dbReference type="InterPro" id="IPR001087">
    <property type="entry name" value="GDSL"/>
</dbReference>
<evidence type="ECO:0000313" key="5">
    <source>
        <dbReference type="Proteomes" id="UP000639772"/>
    </source>
</evidence>
<dbReference type="EMBL" id="JADCNM010000539">
    <property type="protein sequence ID" value="KAG0446805.1"/>
    <property type="molecule type" value="Genomic_DNA"/>
</dbReference>
<protein>
    <submittedName>
        <fullName evidence="4">Uncharacterized protein</fullName>
    </submittedName>
</protein>
<accession>A0A835P6M6</accession>
<evidence type="ECO:0000256" key="3">
    <source>
        <dbReference type="ARBA" id="ARBA00022963"/>
    </source>
</evidence>
<evidence type="ECO:0000256" key="2">
    <source>
        <dbReference type="ARBA" id="ARBA00022801"/>
    </source>
</evidence>
<dbReference type="PANTHER" id="PTHR45648">
    <property type="entry name" value="GDSL LIPASE/ACYLHYDROLASE FAMILY PROTEIN (AFU_ORTHOLOGUE AFUA_4G14700)"/>
    <property type="match status" value="1"/>
</dbReference>